<evidence type="ECO:0000313" key="3">
    <source>
        <dbReference type="EMBL" id="KAE9035750.1"/>
    </source>
</evidence>
<reference evidence="4 5" key="1">
    <citation type="submission" date="2018-09" db="EMBL/GenBank/DDBJ databases">
        <title>Genomic investigation of the strawberry pathogen Phytophthora fragariae indicates pathogenicity is determined by transcriptional variation in three key races.</title>
        <authorList>
            <person name="Adams T.M."/>
            <person name="Armitage A.D."/>
            <person name="Sobczyk M.K."/>
            <person name="Bates H.J."/>
            <person name="Dunwell J.M."/>
            <person name="Nellist C.F."/>
            <person name="Harrison R.J."/>
        </authorList>
    </citation>
    <scope>NUCLEOTIDE SEQUENCE [LARGE SCALE GENOMIC DNA]</scope>
    <source>
        <strain evidence="3 4">SCRP249</strain>
        <strain evidence="2 5">SCRP324</strain>
    </source>
</reference>
<proteinExistence type="predicted"/>
<dbReference type="EMBL" id="QXFU01000568">
    <property type="protein sequence ID" value="KAE9029270.1"/>
    <property type="molecule type" value="Genomic_DNA"/>
</dbReference>
<keyword evidence="1" id="KW-0802">TPR repeat</keyword>
<dbReference type="SUPFAM" id="SSF48452">
    <property type="entry name" value="TPR-like"/>
    <property type="match status" value="1"/>
</dbReference>
<gene>
    <name evidence="3" type="ORF">PR001_g9165</name>
    <name evidence="2" type="ORF">PR002_g10179</name>
</gene>
<feature type="repeat" description="TPR" evidence="1">
    <location>
        <begin position="291"/>
        <end position="324"/>
    </location>
</feature>
<accession>A0A6A3MIA1</accession>
<evidence type="ECO:0000313" key="5">
    <source>
        <dbReference type="Proteomes" id="UP000435112"/>
    </source>
</evidence>
<evidence type="ECO:0000313" key="4">
    <source>
        <dbReference type="Proteomes" id="UP000429607"/>
    </source>
</evidence>
<sequence length="761" mass="86373">MSAVFPFVDPFIRLENALRSVFHCRRNSQLAAVLTGLWEIWSLHPELHHRVLSTRSILLKIVVLRVLRAINDQAPTRNLPIHQLHTLVRLLHSLVSGSVLLQKFTRQLDAGGSSIERAQQRISEFTSGWKLCAELCHLLSCSLTVWQELALDGYDVMARADSLCTLPISDDGTCSVVSVRTSHSVASSKYSIAESTARLEPKRAHYQSAIARDVIQEDESSPACEKFKLKTLEEHRYATRFQEKRVTLKTWRSALREAHKLIQSEDRVNLIDALYLLLEIIWLDPRGCNLATMYLDTGSIYLEFDHLAEAVKAYRNSIRLDHSNWKARYNLGVASARSQDFVEAMRQLKLALKTCPTDIAEEIASIFEEIDRIQCSKNLRAYHATKQDRTFTSQYLESLHFITGSCRRSEVPIAVALQGDHTLSHRNGLPVGSSTPQLLDVSREWQGPMALLLHRLYAFAQCRHVGVQDELRRVDPTRSGGVSLKAFAEVVTRITGAPLRATELKALVSMLGNEGSIVFHFLTPNAESVDILDEMQSVGTCHAMLDLGLYRKRAKRSAKSRTGGLWFWFDITMAKWVEIVLPQLGQATGHADLALVDALRVHGWITPMDFGWKWKRMPEPGDLPMLQLADRGTFIYECHRVRSSIQEEARRTLQMLARHILMAVKRRKRSTLRGTLQLCSASGREHEFHLSEDVYTRLATDTFLDQHIAGEVLRCIEDMVDDLVMNTRQEQKGDEDAMRLQDTPVRTEQRRKTISAVDVVT</sequence>
<dbReference type="OrthoDB" id="167168at2759"/>
<dbReference type="SMART" id="SM00028">
    <property type="entry name" value="TPR"/>
    <property type="match status" value="2"/>
</dbReference>
<dbReference type="Proteomes" id="UP000429607">
    <property type="component" value="Unassembled WGS sequence"/>
</dbReference>
<organism evidence="2 5">
    <name type="scientific">Phytophthora rubi</name>
    <dbReference type="NCBI Taxonomy" id="129364"/>
    <lineage>
        <taxon>Eukaryota</taxon>
        <taxon>Sar</taxon>
        <taxon>Stramenopiles</taxon>
        <taxon>Oomycota</taxon>
        <taxon>Peronosporomycetes</taxon>
        <taxon>Peronosporales</taxon>
        <taxon>Peronosporaceae</taxon>
        <taxon>Phytophthora</taxon>
    </lineage>
</organism>
<comment type="caution">
    <text evidence="2">The sequence shown here is derived from an EMBL/GenBank/DDBJ whole genome shotgun (WGS) entry which is preliminary data.</text>
</comment>
<name>A0A6A3MIA1_9STRA</name>
<dbReference type="InterPro" id="IPR019734">
    <property type="entry name" value="TPR_rpt"/>
</dbReference>
<dbReference type="Gene3D" id="1.25.40.10">
    <property type="entry name" value="Tetratricopeptide repeat domain"/>
    <property type="match status" value="1"/>
</dbReference>
<dbReference type="InterPro" id="IPR011990">
    <property type="entry name" value="TPR-like_helical_dom_sf"/>
</dbReference>
<dbReference type="EMBL" id="QXFV01000500">
    <property type="protein sequence ID" value="KAE9035750.1"/>
    <property type="molecule type" value="Genomic_DNA"/>
</dbReference>
<evidence type="ECO:0000313" key="2">
    <source>
        <dbReference type="EMBL" id="KAE9029270.1"/>
    </source>
</evidence>
<protein>
    <submittedName>
        <fullName evidence="2">Uncharacterized protein</fullName>
    </submittedName>
</protein>
<evidence type="ECO:0000256" key="1">
    <source>
        <dbReference type="PROSITE-ProRule" id="PRU00339"/>
    </source>
</evidence>
<dbReference type="PROSITE" id="PS50005">
    <property type="entry name" value="TPR"/>
    <property type="match status" value="1"/>
</dbReference>
<dbReference type="AlphaFoldDB" id="A0A6A3MIA1"/>
<dbReference type="Proteomes" id="UP000435112">
    <property type="component" value="Unassembled WGS sequence"/>
</dbReference>